<comment type="subcellular location">
    <subcellularLocation>
        <location evidence="1">Membrane</location>
        <topology evidence="1">Multi-pass membrane protein</topology>
    </subcellularLocation>
</comment>
<evidence type="ECO:0000313" key="6">
    <source>
        <dbReference type="EMBL" id="CCC48313.1"/>
    </source>
</evidence>
<dbReference type="InterPro" id="IPR023395">
    <property type="entry name" value="MCP_dom_sf"/>
</dbReference>
<accession>G0TWH5</accession>
<evidence type="ECO:0000256" key="5">
    <source>
        <dbReference type="PROSITE-ProRule" id="PRU00282"/>
    </source>
</evidence>
<organism evidence="6">
    <name type="scientific">Trypanosoma vivax (strain Y486)</name>
    <dbReference type="NCBI Taxonomy" id="1055687"/>
    <lineage>
        <taxon>Eukaryota</taxon>
        <taxon>Discoba</taxon>
        <taxon>Euglenozoa</taxon>
        <taxon>Kinetoplastea</taxon>
        <taxon>Metakinetoplastina</taxon>
        <taxon>Trypanosomatida</taxon>
        <taxon>Trypanosomatidae</taxon>
        <taxon>Trypanosoma</taxon>
        <taxon>Duttonella</taxon>
    </lineage>
</organism>
<protein>
    <recommendedName>
        <fullName evidence="7">Mitochondrial carrier protein</fullName>
    </recommendedName>
</protein>
<evidence type="ECO:0000256" key="3">
    <source>
        <dbReference type="ARBA" id="ARBA00022737"/>
    </source>
</evidence>
<reference evidence="6" key="1">
    <citation type="journal article" date="2012" name="Proc. Natl. Acad. Sci. U.S.A.">
        <title>Antigenic diversity is generated by distinct evolutionary mechanisms in African trypanosome species.</title>
        <authorList>
            <person name="Jackson A.P."/>
            <person name="Berry A."/>
            <person name="Aslett M."/>
            <person name="Allison H.C."/>
            <person name="Burton P."/>
            <person name="Vavrova-Anderson J."/>
            <person name="Brown R."/>
            <person name="Browne H."/>
            <person name="Corton N."/>
            <person name="Hauser H."/>
            <person name="Gamble J."/>
            <person name="Gilderthorp R."/>
            <person name="Marcello L."/>
            <person name="McQuillan J."/>
            <person name="Otto T.D."/>
            <person name="Quail M.A."/>
            <person name="Sanders M.J."/>
            <person name="van Tonder A."/>
            <person name="Ginger M.L."/>
            <person name="Field M.C."/>
            <person name="Barry J.D."/>
            <person name="Hertz-Fowler C."/>
            <person name="Berriman M."/>
        </authorList>
    </citation>
    <scope>NUCLEOTIDE SEQUENCE</scope>
    <source>
        <strain evidence="6">Y486</strain>
    </source>
</reference>
<evidence type="ECO:0000256" key="2">
    <source>
        <dbReference type="ARBA" id="ARBA00022692"/>
    </source>
</evidence>
<dbReference type="GO" id="GO:0016020">
    <property type="term" value="C:membrane"/>
    <property type="evidence" value="ECO:0007669"/>
    <property type="project" value="UniProtKB-SubCell"/>
</dbReference>
<name>G0TWH5_TRYVY</name>
<evidence type="ECO:0000256" key="1">
    <source>
        <dbReference type="ARBA" id="ARBA00004141"/>
    </source>
</evidence>
<dbReference type="PANTHER" id="PTHR24089">
    <property type="entry name" value="SOLUTE CARRIER FAMILY 25"/>
    <property type="match status" value="1"/>
</dbReference>
<proteinExistence type="predicted"/>
<dbReference type="InterPro" id="IPR018108">
    <property type="entry name" value="MCP_transmembrane"/>
</dbReference>
<dbReference type="AlphaFoldDB" id="G0TWH5"/>
<keyword evidence="3" id="KW-0677">Repeat</keyword>
<sequence>MQASVSTAGYHSTVAFRPVGEFKAPIQTVHGYTEPQLKPRQDAAVILVTSVVTSWLQRPISKLHAFYFLSDVPGASNQPHTLEKRVHFFRTLFNIPWLSGQPIIWNTSRYVFLLTLFVWLRHLLSDRNNTAVGFTAGALTGVVYTLMRHPYDVLHATAAGASGPVAFTGAMDVVKRAMRENPRILLGIYRGLAPAASGRALLYCAKFGVYNALRYDGVYHGTWALFLYCHFGACLGRVLQYPFLSARHQLHMRNQQTRGRPLTFRSYIMEVRARHGITKIYDGFFASRPFLNAVPSALLLTLYDVCTRRLTEHLHPDLRKLHAKVDQPLCSTRTEPYASRLPVYEFGKR</sequence>
<keyword evidence="2 5" id="KW-0812">Transmembrane</keyword>
<dbReference type="VEuPathDB" id="TriTrypDB:TvY486_0601040"/>
<evidence type="ECO:0008006" key="7">
    <source>
        <dbReference type="Google" id="ProtNLM"/>
    </source>
</evidence>
<dbReference type="EMBL" id="HE573022">
    <property type="protein sequence ID" value="CCC48313.1"/>
    <property type="molecule type" value="Genomic_DNA"/>
</dbReference>
<dbReference type="SUPFAM" id="SSF103506">
    <property type="entry name" value="Mitochondrial carrier"/>
    <property type="match status" value="1"/>
</dbReference>
<keyword evidence="4 5" id="KW-0472">Membrane</keyword>
<gene>
    <name evidence="6" type="ORF">TVY486_0601040</name>
</gene>
<dbReference type="Gene3D" id="1.50.40.10">
    <property type="entry name" value="Mitochondrial carrier domain"/>
    <property type="match status" value="1"/>
</dbReference>
<evidence type="ECO:0000256" key="4">
    <source>
        <dbReference type="ARBA" id="ARBA00023136"/>
    </source>
</evidence>
<feature type="repeat" description="Solcar" evidence="5">
    <location>
        <begin position="128"/>
        <end position="216"/>
    </location>
</feature>
<dbReference type="OMA" id="FLYCHLA"/>
<dbReference type="PROSITE" id="PS50920">
    <property type="entry name" value="SOLCAR"/>
    <property type="match status" value="1"/>
</dbReference>